<evidence type="ECO:0000256" key="1">
    <source>
        <dbReference type="SAM" id="MobiDB-lite"/>
    </source>
</evidence>
<evidence type="ECO:0000313" key="3">
    <source>
        <dbReference type="Proteomes" id="UP000276991"/>
    </source>
</evidence>
<feature type="compositionally biased region" description="Polar residues" evidence="1">
    <location>
        <begin position="180"/>
        <end position="200"/>
    </location>
</feature>
<keyword evidence="3" id="KW-1185">Reference proteome</keyword>
<proteinExistence type="predicted"/>
<reference evidence="2 3" key="1">
    <citation type="submission" date="2018-08" db="EMBL/GenBank/DDBJ databases">
        <authorList>
            <person name="Laetsch R D."/>
            <person name="Stevens L."/>
            <person name="Kumar S."/>
            <person name="Blaxter L. M."/>
        </authorList>
    </citation>
    <scope>NUCLEOTIDE SEQUENCE [LARGE SCALE GENOMIC DNA]</scope>
</reference>
<gene>
    <name evidence="2" type="ORF">NAV_LOCUS2982</name>
</gene>
<dbReference type="AlphaFoldDB" id="A0A498SB91"/>
<accession>A0A498SB91</accession>
<feature type="compositionally biased region" description="Basic and acidic residues" evidence="1">
    <location>
        <begin position="133"/>
        <end position="149"/>
    </location>
</feature>
<evidence type="ECO:0000313" key="2">
    <source>
        <dbReference type="EMBL" id="VBB28152.1"/>
    </source>
</evidence>
<feature type="region of interest" description="Disordered" evidence="1">
    <location>
        <begin position="107"/>
        <end position="227"/>
    </location>
</feature>
<protein>
    <submittedName>
        <fullName evidence="2">Uncharacterized protein</fullName>
    </submittedName>
</protein>
<dbReference type="OrthoDB" id="5842775at2759"/>
<dbReference type="EMBL" id="UPTC01000354">
    <property type="protein sequence ID" value="VBB28152.1"/>
    <property type="molecule type" value="Genomic_DNA"/>
</dbReference>
<feature type="compositionally biased region" description="Basic residues" evidence="1">
    <location>
        <begin position="150"/>
        <end position="163"/>
    </location>
</feature>
<organism evidence="2 3">
    <name type="scientific">Acanthocheilonema viteae</name>
    <name type="common">Filarial nematode worm</name>
    <name type="synonym">Dipetalonema viteae</name>
    <dbReference type="NCBI Taxonomy" id="6277"/>
    <lineage>
        <taxon>Eukaryota</taxon>
        <taxon>Metazoa</taxon>
        <taxon>Ecdysozoa</taxon>
        <taxon>Nematoda</taxon>
        <taxon>Chromadorea</taxon>
        <taxon>Rhabditida</taxon>
        <taxon>Spirurina</taxon>
        <taxon>Spiruromorpha</taxon>
        <taxon>Filarioidea</taxon>
        <taxon>Onchocercidae</taxon>
        <taxon>Acanthocheilonema</taxon>
    </lineage>
</organism>
<name>A0A498SB91_ACAVI</name>
<feature type="compositionally biased region" description="Acidic residues" evidence="1">
    <location>
        <begin position="122"/>
        <end position="132"/>
    </location>
</feature>
<sequence>MPIVIIALVIGTAEDELPKSLIENCKRTEPPPEEQGKYLPELFDASAFQFKGPLIIKCPKLHILKHDLTSAKPAESNIKDHVRFDKNLNVAYNIGENVEIIVKSYGQGTETESSEMTKENGADEDDETNEQENDCKKLIIKNKEKEVGKQSKRKNSQSQKKKSQIGEVRDPKRKCKPVSSIRTQVTQPSRYSESSTQTPRLSDEANVESPKKQGGGPDIANSQKGNFSITYERKNKPLRERTSNILFEQTTRAPNKSRMIVLRKEQQSAVSTEATNISSTMKTVNFHHWVAEEINPSISGSYKNARRTCPTNFKVLINSSDNPQSTSGTPTIYSIARTDVFA</sequence>
<dbReference type="Proteomes" id="UP000276991">
    <property type="component" value="Unassembled WGS sequence"/>
</dbReference>